<protein>
    <submittedName>
        <fullName evidence="1">Uncharacterized protein</fullName>
    </submittedName>
</protein>
<organism evidence="1 2">
    <name type="scientific">Meloidogyne enterolobii</name>
    <name type="common">Root-knot nematode worm</name>
    <name type="synonym">Meloidogyne mayaguensis</name>
    <dbReference type="NCBI Taxonomy" id="390850"/>
    <lineage>
        <taxon>Eukaryota</taxon>
        <taxon>Metazoa</taxon>
        <taxon>Ecdysozoa</taxon>
        <taxon>Nematoda</taxon>
        <taxon>Chromadorea</taxon>
        <taxon>Rhabditida</taxon>
        <taxon>Tylenchina</taxon>
        <taxon>Tylenchomorpha</taxon>
        <taxon>Tylenchoidea</taxon>
        <taxon>Meloidogynidae</taxon>
        <taxon>Meloidogyninae</taxon>
        <taxon>Meloidogyne</taxon>
    </lineage>
</organism>
<comment type="caution">
    <text evidence="1">The sequence shown here is derived from an EMBL/GenBank/DDBJ whole genome shotgun (WGS) entry which is preliminary data.</text>
</comment>
<name>A0ACB0XZ83_MELEN</name>
<proteinExistence type="predicted"/>
<evidence type="ECO:0000313" key="2">
    <source>
        <dbReference type="Proteomes" id="UP001497535"/>
    </source>
</evidence>
<gene>
    <name evidence="1" type="ORF">MENTE1834_LOCUS5325</name>
</gene>
<reference evidence="1" key="1">
    <citation type="submission" date="2023-11" db="EMBL/GenBank/DDBJ databases">
        <authorList>
            <person name="Poullet M."/>
        </authorList>
    </citation>
    <scope>NUCLEOTIDE SEQUENCE</scope>
    <source>
        <strain evidence="1">E1834</strain>
    </source>
</reference>
<accession>A0ACB0XZ83</accession>
<dbReference type="EMBL" id="CAVMJV010000004">
    <property type="protein sequence ID" value="CAK5023882.1"/>
    <property type="molecule type" value="Genomic_DNA"/>
</dbReference>
<dbReference type="Proteomes" id="UP001497535">
    <property type="component" value="Unassembled WGS sequence"/>
</dbReference>
<keyword evidence="2" id="KW-1185">Reference proteome</keyword>
<sequence>MNENQQQQQKQQQSIYNIQQPEKREKPQILKKPIPKPRRRITIGSGDNRNFNLNENKNFNQINNEQEQPQQNNTKQLITKRLITFGENNNSPPYAPQLPRKILKSGSVPILQPKNQQKISNQKEKQLIREIKKLKISPPQLKPQQQQQLNKINETRNKPPRRENFDGRNKGEFLI</sequence>
<evidence type="ECO:0000313" key="1">
    <source>
        <dbReference type="EMBL" id="CAK5023882.1"/>
    </source>
</evidence>